<dbReference type="GO" id="GO:0008929">
    <property type="term" value="F:methylglyoxal synthase activity"/>
    <property type="evidence" value="ECO:0007669"/>
    <property type="project" value="InterPro"/>
</dbReference>
<dbReference type="Gene3D" id="2.60.200.40">
    <property type="match status" value="1"/>
</dbReference>
<dbReference type="Pfam" id="PF00781">
    <property type="entry name" value="DAGK_cat"/>
    <property type="match status" value="1"/>
</dbReference>
<sequence length="303" mass="32966">MDIHVILNRTGGTLRTTDLDLLTALIRDEFTLHGHRVEIEVVDGHDIARAIRQAAARTDIDVMMVGGGDGTVSGAAGAVAGTDIALAVLPAGTMNLYARTLQIPLELSAAVNALASGVIVDVDIAMVNDKPFVHQFAVGVHARMVRMREKFDYGSRVGKMWASTKAVMMTLQSLPLVRLDVEIDGKLEKIETPAVAVSNNIYGDGHLPFADNPRGGTLGVYICRTKDRAEVARLAFDVWRGRWKENPSLTVLQAQQVELYYPGISRDKRAVRDGELESLEPKSIVSIRRGGLKVLVPDEASYL</sequence>
<dbReference type="PANTHER" id="PTHR30492">
    <property type="entry name" value="METHYLGLYOXAL SYNTHASE"/>
    <property type="match status" value="1"/>
</dbReference>
<dbReference type="OrthoDB" id="9815110at2"/>
<reference evidence="2 3" key="1">
    <citation type="submission" date="2014-09" db="EMBL/GenBank/DDBJ databases">
        <title>Isolation and characterization of Aurantimonas altamirensis ON-56566 from clinical sample following a dog bite.</title>
        <authorList>
            <person name="Eshaghi A."/>
            <person name="Li A."/>
            <person name="Shahinas D."/>
            <person name="Bahn P."/>
            <person name="Kus J.V."/>
            <person name="Patel S.N."/>
        </authorList>
    </citation>
    <scope>NUCLEOTIDE SEQUENCE [LARGE SCALE GENOMIC DNA]</scope>
    <source>
        <strain evidence="2 3">ON-56566</strain>
    </source>
</reference>
<dbReference type="STRING" id="370622.LA66_04395"/>
<dbReference type="RefSeq" id="WP_039188923.1">
    <property type="nucleotide sequence ID" value="NZ_JRFJ01000001.1"/>
</dbReference>
<gene>
    <name evidence="2" type="ORF">LA66_04395</name>
</gene>
<dbReference type="Proteomes" id="UP000030826">
    <property type="component" value="Unassembled WGS sequence"/>
</dbReference>
<dbReference type="GO" id="GO:0016301">
    <property type="term" value="F:kinase activity"/>
    <property type="evidence" value="ECO:0007669"/>
    <property type="project" value="UniProtKB-KW"/>
</dbReference>
<keyword evidence="2" id="KW-0808">Transferase</keyword>
<dbReference type="SUPFAM" id="SSF111331">
    <property type="entry name" value="NAD kinase/diacylglycerol kinase-like"/>
    <property type="match status" value="1"/>
</dbReference>
<protein>
    <submittedName>
        <fullName evidence="2">Diacylglycerol kinase</fullName>
    </submittedName>
</protein>
<dbReference type="InterPro" id="IPR001206">
    <property type="entry name" value="Diacylglycerol_kinase_cat_dom"/>
</dbReference>
<dbReference type="PANTHER" id="PTHR30492:SF0">
    <property type="entry name" value="METHYLGLYOXAL SYNTHASE"/>
    <property type="match status" value="1"/>
</dbReference>
<evidence type="ECO:0000259" key="1">
    <source>
        <dbReference type="PROSITE" id="PS50146"/>
    </source>
</evidence>
<dbReference type="Pfam" id="PF19279">
    <property type="entry name" value="YegS_C"/>
    <property type="match status" value="1"/>
</dbReference>
<evidence type="ECO:0000313" key="3">
    <source>
        <dbReference type="Proteomes" id="UP000030826"/>
    </source>
</evidence>
<dbReference type="SMART" id="SM00046">
    <property type="entry name" value="DAGKc"/>
    <property type="match status" value="1"/>
</dbReference>
<dbReference type="AlphaFoldDB" id="A0A0B1QAM0"/>
<feature type="domain" description="DAGKc" evidence="1">
    <location>
        <begin position="1"/>
        <end position="131"/>
    </location>
</feature>
<proteinExistence type="predicted"/>
<accession>A0A0B1QAM0</accession>
<organism evidence="2 3">
    <name type="scientific">Aureimonas altamirensis</name>
    <dbReference type="NCBI Taxonomy" id="370622"/>
    <lineage>
        <taxon>Bacteria</taxon>
        <taxon>Pseudomonadati</taxon>
        <taxon>Pseudomonadota</taxon>
        <taxon>Alphaproteobacteria</taxon>
        <taxon>Hyphomicrobiales</taxon>
        <taxon>Aurantimonadaceae</taxon>
        <taxon>Aureimonas</taxon>
    </lineage>
</organism>
<dbReference type="GO" id="GO:0019242">
    <property type="term" value="P:methylglyoxal biosynthetic process"/>
    <property type="evidence" value="ECO:0007669"/>
    <property type="project" value="InterPro"/>
</dbReference>
<dbReference type="EMBL" id="JRFJ01000001">
    <property type="protein sequence ID" value="KHJ55870.1"/>
    <property type="molecule type" value="Genomic_DNA"/>
</dbReference>
<dbReference type="InterPro" id="IPR017438">
    <property type="entry name" value="ATP-NAD_kinase_N"/>
</dbReference>
<dbReference type="GO" id="GO:0005829">
    <property type="term" value="C:cytosol"/>
    <property type="evidence" value="ECO:0007669"/>
    <property type="project" value="TreeGrafter"/>
</dbReference>
<dbReference type="InterPro" id="IPR045540">
    <property type="entry name" value="YegS/DAGK_C"/>
</dbReference>
<dbReference type="Gene3D" id="3.40.50.10330">
    <property type="entry name" value="Probable inorganic polyphosphate/atp-NAD kinase, domain 1"/>
    <property type="match status" value="1"/>
</dbReference>
<keyword evidence="2" id="KW-0418">Kinase</keyword>
<evidence type="ECO:0000313" key="2">
    <source>
        <dbReference type="EMBL" id="KHJ55870.1"/>
    </source>
</evidence>
<dbReference type="PROSITE" id="PS50146">
    <property type="entry name" value="DAGK"/>
    <property type="match status" value="1"/>
</dbReference>
<name>A0A0B1QAM0_9HYPH</name>
<dbReference type="InterPro" id="IPR016064">
    <property type="entry name" value="NAD/diacylglycerol_kinase_sf"/>
</dbReference>
<dbReference type="InterPro" id="IPR004363">
    <property type="entry name" value="Methylgl_synth"/>
</dbReference>
<comment type="caution">
    <text evidence="2">The sequence shown here is derived from an EMBL/GenBank/DDBJ whole genome shotgun (WGS) entry which is preliminary data.</text>
</comment>